<evidence type="ECO:0000313" key="11">
    <source>
        <dbReference type="EMBL" id="WGZ92310.1"/>
    </source>
</evidence>
<dbReference type="SUPFAM" id="SSF56112">
    <property type="entry name" value="Protein kinase-like (PK-like)"/>
    <property type="match status" value="1"/>
</dbReference>
<dbReference type="Gene3D" id="3.30.200.20">
    <property type="entry name" value="Phosphorylase Kinase, domain 1"/>
    <property type="match status" value="1"/>
</dbReference>
<evidence type="ECO:0000256" key="6">
    <source>
        <dbReference type="ARBA" id="ARBA00022840"/>
    </source>
</evidence>
<dbReference type="SMART" id="SM00220">
    <property type="entry name" value="S_TKc"/>
    <property type="match status" value="1"/>
</dbReference>
<evidence type="ECO:0000256" key="2">
    <source>
        <dbReference type="ARBA" id="ARBA00022527"/>
    </source>
</evidence>
<evidence type="ECO:0000256" key="9">
    <source>
        <dbReference type="SAM" id="Coils"/>
    </source>
</evidence>
<dbReference type="InterPro" id="IPR011990">
    <property type="entry name" value="TPR-like_helical_dom_sf"/>
</dbReference>
<dbReference type="PANTHER" id="PTHR43671">
    <property type="entry name" value="SERINE/THREONINE-PROTEIN KINASE NEK"/>
    <property type="match status" value="1"/>
</dbReference>
<comment type="catalytic activity">
    <reaction evidence="7">
        <text>L-threonyl-[protein] + ATP = O-phospho-L-threonyl-[protein] + ADP + H(+)</text>
        <dbReference type="Rhea" id="RHEA:46608"/>
        <dbReference type="Rhea" id="RHEA-COMP:11060"/>
        <dbReference type="Rhea" id="RHEA-COMP:11605"/>
        <dbReference type="ChEBI" id="CHEBI:15378"/>
        <dbReference type="ChEBI" id="CHEBI:30013"/>
        <dbReference type="ChEBI" id="CHEBI:30616"/>
        <dbReference type="ChEBI" id="CHEBI:61977"/>
        <dbReference type="ChEBI" id="CHEBI:456216"/>
        <dbReference type="EC" id="2.7.11.1"/>
    </reaction>
</comment>
<organism evidence="11">
    <name type="scientific">Candidatus Thiocaldithrix dubininis</name>
    <dbReference type="NCBI Taxonomy" id="3080823"/>
    <lineage>
        <taxon>Bacteria</taxon>
        <taxon>Pseudomonadati</taxon>
        <taxon>Pseudomonadota</taxon>
        <taxon>Gammaproteobacteria</taxon>
        <taxon>Thiotrichales</taxon>
        <taxon>Thiotrichaceae</taxon>
        <taxon>Candidatus Thiocaldithrix</taxon>
    </lineage>
</organism>
<protein>
    <recommendedName>
        <fullName evidence="1">non-specific serine/threonine protein kinase</fullName>
        <ecNumber evidence="1">2.7.11.1</ecNumber>
    </recommendedName>
</protein>
<accession>A0AA95KJU3</accession>
<evidence type="ECO:0000256" key="3">
    <source>
        <dbReference type="ARBA" id="ARBA00022679"/>
    </source>
</evidence>
<keyword evidence="3" id="KW-0808">Transferase</keyword>
<dbReference type="PANTHER" id="PTHR43671:SF98">
    <property type="entry name" value="SERINE_THREONINE-PROTEIN KINASE NEK11"/>
    <property type="match status" value="1"/>
</dbReference>
<evidence type="ECO:0000256" key="5">
    <source>
        <dbReference type="ARBA" id="ARBA00022777"/>
    </source>
</evidence>
<dbReference type="Pfam" id="PF00069">
    <property type="entry name" value="Pkinase"/>
    <property type="match status" value="1"/>
</dbReference>
<dbReference type="KEGG" id="tdu:QJT80_07440"/>
<evidence type="ECO:0000256" key="4">
    <source>
        <dbReference type="ARBA" id="ARBA00022741"/>
    </source>
</evidence>
<evidence type="ECO:0000256" key="7">
    <source>
        <dbReference type="ARBA" id="ARBA00047899"/>
    </source>
</evidence>
<dbReference type="Pfam" id="PF08238">
    <property type="entry name" value="Sel1"/>
    <property type="match status" value="1"/>
</dbReference>
<proteinExistence type="predicted"/>
<dbReference type="InterPro" id="IPR006597">
    <property type="entry name" value="Sel1-like"/>
</dbReference>
<gene>
    <name evidence="11" type="ORF">QJT80_07440</name>
</gene>
<evidence type="ECO:0000259" key="10">
    <source>
        <dbReference type="PROSITE" id="PS50011"/>
    </source>
</evidence>
<reference evidence="11" key="1">
    <citation type="journal article" date="2023" name="Int. J. Mol. Sci.">
        <title>Metagenomics Revealed a New Genus 'Candidatus Thiocaldithrix dubininis' gen. nov., sp. nov. and a New Species 'Candidatus Thiothrix putei' sp. nov. in the Family Thiotrichaceae, Some Members of Which Have Traits of Both Na+- and H+-Motive Energetics.</title>
        <authorList>
            <person name="Ravin N.V."/>
            <person name="Muntyan M.S."/>
            <person name="Smolyakov D.D."/>
            <person name="Rudenko T.S."/>
            <person name="Beletsky A.V."/>
            <person name="Mardanov A.V."/>
            <person name="Grabovich M.Y."/>
        </authorList>
    </citation>
    <scope>NUCLEOTIDE SEQUENCE</scope>
    <source>
        <strain evidence="11">GKL-01</strain>
    </source>
</reference>
<dbReference type="InterPro" id="IPR000719">
    <property type="entry name" value="Prot_kinase_dom"/>
</dbReference>
<keyword evidence="5 11" id="KW-0418">Kinase</keyword>
<keyword evidence="4" id="KW-0547">Nucleotide-binding</keyword>
<reference evidence="11" key="2">
    <citation type="submission" date="2023-04" db="EMBL/GenBank/DDBJ databases">
        <authorList>
            <person name="Beletskiy A.V."/>
            <person name="Mardanov A.V."/>
            <person name="Ravin N.V."/>
        </authorList>
    </citation>
    <scope>NUCLEOTIDE SEQUENCE</scope>
    <source>
        <strain evidence="11">GKL-01</strain>
    </source>
</reference>
<feature type="coiled-coil region" evidence="9">
    <location>
        <begin position="54"/>
        <end position="81"/>
    </location>
</feature>
<dbReference type="EMBL" id="CP124755">
    <property type="protein sequence ID" value="WGZ92310.1"/>
    <property type="molecule type" value="Genomic_DNA"/>
</dbReference>
<dbReference type="PROSITE" id="PS50011">
    <property type="entry name" value="PROTEIN_KINASE_DOM"/>
    <property type="match status" value="1"/>
</dbReference>
<keyword evidence="6" id="KW-0067">ATP-binding</keyword>
<feature type="domain" description="Protein kinase" evidence="10">
    <location>
        <begin position="15"/>
        <end position="370"/>
    </location>
</feature>
<dbReference type="Gene3D" id="1.25.40.10">
    <property type="entry name" value="Tetratricopeptide repeat domain"/>
    <property type="match status" value="1"/>
</dbReference>
<dbReference type="Proteomes" id="UP001300672">
    <property type="component" value="Chromosome"/>
</dbReference>
<keyword evidence="9" id="KW-0175">Coiled coil</keyword>
<dbReference type="GO" id="GO:0004674">
    <property type="term" value="F:protein serine/threonine kinase activity"/>
    <property type="evidence" value="ECO:0007669"/>
    <property type="project" value="UniProtKB-KW"/>
</dbReference>
<evidence type="ECO:0000256" key="8">
    <source>
        <dbReference type="ARBA" id="ARBA00048679"/>
    </source>
</evidence>
<dbReference type="SMART" id="SM00671">
    <property type="entry name" value="SEL1"/>
    <property type="match status" value="1"/>
</dbReference>
<dbReference type="InterPro" id="IPR011009">
    <property type="entry name" value="Kinase-like_dom_sf"/>
</dbReference>
<name>A0AA95KJU3_9GAMM</name>
<keyword evidence="2" id="KW-0723">Serine/threonine-protein kinase</keyword>
<dbReference type="Gene3D" id="1.10.510.10">
    <property type="entry name" value="Transferase(Phosphotransferase) domain 1"/>
    <property type="match status" value="1"/>
</dbReference>
<dbReference type="SUPFAM" id="SSF81901">
    <property type="entry name" value="HCP-like"/>
    <property type="match status" value="1"/>
</dbReference>
<dbReference type="GO" id="GO:0005524">
    <property type="term" value="F:ATP binding"/>
    <property type="evidence" value="ECO:0007669"/>
    <property type="project" value="UniProtKB-KW"/>
</dbReference>
<dbReference type="InterPro" id="IPR050660">
    <property type="entry name" value="NEK_Ser/Thr_kinase"/>
</dbReference>
<dbReference type="EC" id="2.7.11.1" evidence="1"/>
<comment type="catalytic activity">
    <reaction evidence="8">
        <text>L-seryl-[protein] + ATP = O-phospho-L-seryl-[protein] + ADP + H(+)</text>
        <dbReference type="Rhea" id="RHEA:17989"/>
        <dbReference type="Rhea" id="RHEA-COMP:9863"/>
        <dbReference type="Rhea" id="RHEA-COMP:11604"/>
        <dbReference type="ChEBI" id="CHEBI:15378"/>
        <dbReference type="ChEBI" id="CHEBI:29999"/>
        <dbReference type="ChEBI" id="CHEBI:30616"/>
        <dbReference type="ChEBI" id="CHEBI:83421"/>
        <dbReference type="ChEBI" id="CHEBI:456216"/>
        <dbReference type="EC" id="2.7.11.1"/>
    </reaction>
</comment>
<sequence>MFTNHQSIKLIQHTYRIEQRLGAGGQVQVWQVENQSDGQAYALRVVSLYDQRTGRQIRRNSEVLKELNERLQAEVDFLSQLPDALSQHILPCLDAGKILVHGIELNAMILPLMQDELSNYCPNLTFQPKEFTPTQFFKWMIQLSQALAYIHQHDTAATPHVHRDLKPSNVLLDQNDNAFLTDFGILKAAQHTGTTSIAFSKDCCAPEQRLPLYLEQAPGTHKGKRQYLITPQLDIYALGMLMHNLLIGSTKAQDDLHEESTVDSHIKSLTTLSAAPLQIQPMGELGRLGGLLVTEQKALSDKLKKWLPPLFSRMGTMIGHAALAETNLPNYAWLADNITQFINQMLKPWPEHRPTALQVKHAVEFWQAYYTIELTEFNLSHASQADNAQIGEFYLNYFGNIGLLEYPLLDWLRFQLDGQAISPTIEKVLNPDQKPQLKIRLENTLTAGKHQLQAISYLHNHEYSTRLTFEIHLSAEQLWQQQEYTAALAKELRPEWLQFLLAQCHDTKTRFEYMQLLEQLKQQHPQALTLLDDFYEQANRVDSPQSTQSKTSFSFKPYLPVISIAGLGLVSMLGWQVYQHRVPQPAPDPIDTASLLKQLQTNKATDETYEQLAQLANEAENMNAQQWVGYRYLVGNGVKPDLQQAKQWYQKAAAAGSVSAQTQLKVIDDALANQR</sequence>
<evidence type="ECO:0000256" key="1">
    <source>
        <dbReference type="ARBA" id="ARBA00012513"/>
    </source>
</evidence>
<dbReference type="AlphaFoldDB" id="A0AA95KJU3"/>